<organism evidence="5 6">
    <name type="scientific">Natrinema soli</name>
    <dbReference type="NCBI Taxonomy" id="1930624"/>
    <lineage>
        <taxon>Archaea</taxon>
        <taxon>Methanobacteriati</taxon>
        <taxon>Methanobacteriota</taxon>
        <taxon>Stenosarchaea group</taxon>
        <taxon>Halobacteria</taxon>
        <taxon>Halobacteriales</taxon>
        <taxon>Natrialbaceae</taxon>
        <taxon>Natrinema</taxon>
    </lineage>
</organism>
<dbReference type="CDD" id="cd04179">
    <property type="entry name" value="DPM_DPG-synthase_like"/>
    <property type="match status" value="1"/>
</dbReference>
<comment type="caution">
    <text evidence="5">The sequence shown here is derived from an EMBL/GenBank/DDBJ whole genome shotgun (WGS) entry which is preliminary data.</text>
</comment>
<dbReference type="InterPro" id="IPR001173">
    <property type="entry name" value="Glyco_trans_2-like"/>
</dbReference>
<dbReference type="Pfam" id="PF00535">
    <property type="entry name" value="Glycos_transf_2"/>
    <property type="match status" value="1"/>
</dbReference>
<dbReference type="PANTHER" id="PTHR48090">
    <property type="entry name" value="UNDECAPRENYL-PHOSPHATE 4-DEOXY-4-FORMAMIDO-L-ARABINOSE TRANSFERASE-RELATED"/>
    <property type="match status" value="1"/>
</dbReference>
<evidence type="ECO:0000259" key="3">
    <source>
        <dbReference type="Pfam" id="PF00535"/>
    </source>
</evidence>
<feature type="region of interest" description="Disordered" evidence="1">
    <location>
        <begin position="1"/>
        <end position="49"/>
    </location>
</feature>
<feature type="transmembrane region" description="Helical" evidence="2">
    <location>
        <begin position="397"/>
        <end position="420"/>
    </location>
</feature>
<evidence type="ECO:0000313" key="5">
    <source>
        <dbReference type="EMBL" id="MFC6766316.1"/>
    </source>
</evidence>
<evidence type="ECO:0000313" key="6">
    <source>
        <dbReference type="Proteomes" id="UP001596383"/>
    </source>
</evidence>
<sequence length="422" mass="45505">MSTSEGSDQRHPTAIESEPGSLEDGLEQKAGREITSDHEADDLLVGPDSDQMPALSVVMPTLNEEDGVAECITRAKTAIATLGMPAEIILSDSSIDRTPEIGRELGAIIYEPDQPGYGYAYRYAFDRARGDYIVMGDADTTYDFEQIPRLLAHLRDEDGDMVMGSRLEGEIKPGAMPSLHQHIGNPFLTKFLNIFYGAGVSDAHSGFRIFTKEAYETMDLETTGMEFASEMIMEAGAKDLTIVETPIVYHEREGEETLESFRDGWRHVHFMLVNAPGYLFSAPGLLLCLVGLAVMGVTYTGTAVNGVTLGLHSMIAGSLLTIVGYQISSLGVFAAVASDPIRKPEDPITQRVTQSLSLEHGATAGLAVFAVGGLYAATLVVQWISSGFGSLEFTMSAMLAFTAIVIGLQTVFSSFFLSAINQ</sequence>
<reference evidence="5 6" key="1">
    <citation type="journal article" date="2019" name="Int. J. Syst. Evol. Microbiol.">
        <title>The Global Catalogue of Microorganisms (GCM) 10K type strain sequencing project: providing services to taxonomists for standard genome sequencing and annotation.</title>
        <authorList>
            <consortium name="The Broad Institute Genomics Platform"/>
            <consortium name="The Broad Institute Genome Sequencing Center for Infectious Disease"/>
            <person name="Wu L."/>
            <person name="Ma J."/>
        </authorList>
    </citation>
    <scope>NUCLEOTIDE SEQUENCE [LARGE SCALE GENOMIC DNA]</scope>
    <source>
        <strain evidence="5 6">LMG 29247</strain>
    </source>
</reference>
<dbReference type="Proteomes" id="UP001596383">
    <property type="component" value="Unassembled WGS sequence"/>
</dbReference>
<protein>
    <submittedName>
        <fullName evidence="5">Glycosyltransferase family 2 protein</fullName>
    </submittedName>
</protein>
<feature type="transmembrane region" description="Helical" evidence="2">
    <location>
        <begin position="311"/>
        <end position="337"/>
    </location>
</feature>
<evidence type="ECO:0000256" key="2">
    <source>
        <dbReference type="SAM" id="Phobius"/>
    </source>
</evidence>
<feature type="domain" description="Glycosyltransferase 2-like" evidence="3">
    <location>
        <begin position="56"/>
        <end position="217"/>
    </location>
</feature>
<gene>
    <name evidence="5" type="ORF">ACFQE6_15365</name>
</gene>
<evidence type="ECO:0000259" key="4">
    <source>
        <dbReference type="Pfam" id="PF26629"/>
    </source>
</evidence>
<proteinExistence type="predicted"/>
<dbReference type="Pfam" id="PF26629">
    <property type="entry name" value="GT2_TM_C"/>
    <property type="match status" value="1"/>
</dbReference>
<keyword evidence="2" id="KW-0472">Membrane</keyword>
<dbReference type="SUPFAM" id="SSF53448">
    <property type="entry name" value="Nucleotide-diphospho-sugar transferases"/>
    <property type="match status" value="1"/>
</dbReference>
<name>A0ABD5SSN1_9EURY</name>
<dbReference type="Gene3D" id="3.90.550.10">
    <property type="entry name" value="Spore Coat Polysaccharide Biosynthesis Protein SpsA, Chain A"/>
    <property type="match status" value="1"/>
</dbReference>
<feature type="transmembrane region" description="Helical" evidence="2">
    <location>
        <begin position="278"/>
        <end position="299"/>
    </location>
</feature>
<feature type="domain" description="Low-salt glycan biosynthesis hexosyltransferase Agl6 C-terminal transmembrane region" evidence="4">
    <location>
        <begin position="338"/>
        <end position="420"/>
    </location>
</feature>
<dbReference type="RefSeq" id="WP_273739280.1">
    <property type="nucleotide sequence ID" value="NZ_JAQIVI010000231.1"/>
</dbReference>
<dbReference type="InterPro" id="IPR058718">
    <property type="entry name" value="Agl6_TM_C"/>
</dbReference>
<keyword evidence="2" id="KW-1133">Transmembrane helix</keyword>
<dbReference type="InterPro" id="IPR029044">
    <property type="entry name" value="Nucleotide-diphossugar_trans"/>
</dbReference>
<feature type="compositionally biased region" description="Basic and acidic residues" evidence="1">
    <location>
        <begin position="26"/>
        <end position="38"/>
    </location>
</feature>
<dbReference type="PANTHER" id="PTHR48090:SF7">
    <property type="entry name" value="RFBJ PROTEIN"/>
    <property type="match status" value="1"/>
</dbReference>
<dbReference type="InterPro" id="IPR050256">
    <property type="entry name" value="Glycosyltransferase_2"/>
</dbReference>
<keyword evidence="2" id="KW-0812">Transmembrane</keyword>
<feature type="transmembrane region" description="Helical" evidence="2">
    <location>
        <begin position="358"/>
        <end position="385"/>
    </location>
</feature>
<accession>A0ABD5SSN1</accession>
<keyword evidence="6" id="KW-1185">Reference proteome</keyword>
<dbReference type="EMBL" id="JBHSWV010000231">
    <property type="protein sequence ID" value="MFC6766316.1"/>
    <property type="molecule type" value="Genomic_DNA"/>
</dbReference>
<dbReference type="AlphaFoldDB" id="A0ABD5SSN1"/>
<evidence type="ECO:0000256" key="1">
    <source>
        <dbReference type="SAM" id="MobiDB-lite"/>
    </source>
</evidence>